<reference evidence="3 4" key="1">
    <citation type="journal article" date="2019" name="PLoS Biol.">
        <title>Sex chromosomes control vertical transmission of feminizing Wolbachia symbionts in an isopod.</title>
        <authorList>
            <person name="Becking T."/>
            <person name="Chebbi M.A."/>
            <person name="Giraud I."/>
            <person name="Moumen B."/>
            <person name="Laverre T."/>
            <person name="Caubet Y."/>
            <person name="Peccoud J."/>
            <person name="Gilbert C."/>
            <person name="Cordaux R."/>
        </authorList>
    </citation>
    <scope>NUCLEOTIDE SEQUENCE [LARGE SCALE GENOMIC DNA]</scope>
    <source>
        <strain evidence="3">ANa2</strain>
        <tissue evidence="3">Whole body excluding digestive tract and cuticle</tissue>
    </source>
</reference>
<dbReference type="GO" id="GO:0004252">
    <property type="term" value="F:serine-type endopeptidase activity"/>
    <property type="evidence" value="ECO:0007669"/>
    <property type="project" value="InterPro"/>
</dbReference>
<evidence type="ECO:0000256" key="1">
    <source>
        <dbReference type="SAM" id="MobiDB-lite"/>
    </source>
</evidence>
<dbReference type="Gene3D" id="2.40.10.10">
    <property type="entry name" value="Trypsin-like serine proteases"/>
    <property type="match status" value="1"/>
</dbReference>
<name>A0A5N5T4H6_9CRUS</name>
<dbReference type="SUPFAM" id="SSF50494">
    <property type="entry name" value="Trypsin-like serine proteases"/>
    <property type="match status" value="1"/>
</dbReference>
<evidence type="ECO:0000313" key="3">
    <source>
        <dbReference type="EMBL" id="KAB7501454.1"/>
    </source>
</evidence>
<evidence type="ECO:0000259" key="2">
    <source>
        <dbReference type="Pfam" id="PF00089"/>
    </source>
</evidence>
<dbReference type="Pfam" id="PF00089">
    <property type="entry name" value="Trypsin"/>
    <property type="match status" value="1"/>
</dbReference>
<feature type="compositionally biased region" description="Basic and acidic residues" evidence="1">
    <location>
        <begin position="139"/>
        <end position="154"/>
    </location>
</feature>
<feature type="region of interest" description="Disordered" evidence="1">
    <location>
        <begin position="107"/>
        <end position="172"/>
    </location>
</feature>
<feature type="compositionally biased region" description="Low complexity" evidence="1">
    <location>
        <begin position="107"/>
        <end position="117"/>
    </location>
</feature>
<feature type="domain" description="Peptidase S1" evidence="2">
    <location>
        <begin position="9"/>
        <end position="97"/>
    </location>
</feature>
<dbReference type="InterPro" id="IPR001254">
    <property type="entry name" value="Trypsin_dom"/>
</dbReference>
<feature type="compositionally biased region" description="Acidic residues" evidence="1">
    <location>
        <begin position="155"/>
        <end position="164"/>
    </location>
</feature>
<evidence type="ECO:0000313" key="4">
    <source>
        <dbReference type="Proteomes" id="UP000326759"/>
    </source>
</evidence>
<gene>
    <name evidence="3" type="ORF">Anas_01914</name>
</gene>
<comment type="caution">
    <text evidence="3">The sequence shown here is derived from an EMBL/GenBank/DDBJ whole genome shotgun (WGS) entry which is preliminary data.</text>
</comment>
<dbReference type="AlphaFoldDB" id="A0A5N5T4H6"/>
<protein>
    <recommendedName>
        <fullName evidence="2">Peptidase S1 domain-containing protein</fullName>
    </recommendedName>
</protein>
<keyword evidence="4" id="KW-1185">Reference proteome</keyword>
<dbReference type="GO" id="GO:0006508">
    <property type="term" value="P:proteolysis"/>
    <property type="evidence" value="ECO:0007669"/>
    <property type="project" value="InterPro"/>
</dbReference>
<dbReference type="Proteomes" id="UP000326759">
    <property type="component" value="Unassembled WGS sequence"/>
</dbReference>
<feature type="compositionally biased region" description="Low complexity" evidence="1">
    <location>
        <begin position="124"/>
        <end position="136"/>
    </location>
</feature>
<sequence>MEDRKKNEFYLRKTPVDLRELDVCHENYVNILNDGQNICAEKKEYDKICESSAGTVLQCVGASGQKSIIGLSSWVDSCDKPQKPIVFVNISYHLTWIADTMEKYKSGIPPNGSSSTSPTPPQTSTPTSITSTTSSSVTKCKDKKQVTEQTTKAENEDDNNDEYSYDNGFWGK</sequence>
<dbReference type="EMBL" id="SEYY01010574">
    <property type="protein sequence ID" value="KAB7501454.1"/>
    <property type="molecule type" value="Genomic_DNA"/>
</dbReference>
<proteinExistence type="predicted"/>
<dbReference type="InterPro" id="IPR009003">
    <property type="entry name" value="Peptidase_S1_PA"/>
</dbReference>
<dbReference type="InterPro" id="IPR043504">
    <property type="entry name" value="Peptidase_S1_PA_chymotrypsin"/>
</dbReference>
<organism evidence="3 4">
    <name type="scientific">Armadillidium nasatum</name>
    <dbReference type="NCBI Taxonomy" id="96803"/>
    <lineage>
        <taxon>Eukaryota</taxon>
        <taxon>Metazoa</taxon>
        <taxon>Ecdysozoa</taxon>
        <taxon>Arthropoda</taxon>
        <taxon>Crustacea</taxon>
        <taxon>Multicrustacea</taxon>
        <taxon>Malacostraca</taxon>
        <taxon>Eumalacostraca</taxon>
        <taxon>Peracarida</taxon>
        <taxon>Isopoda</taxon>
        <taxon>Oniscidea</taxon>
        <taxon>Crinocheta</taxon>
        <taxon>Armadillidiidae</taxon>
        <taxon>Armadillidium</taxon>
    </lineage>
</organism>
<accession>A0A5N5T4H6</accession>